<reference evidence="1 2" key="1">
    <citation type="submission" date="2021-05" db="EMBL/GenBank/DDBJ databases">
        <title>Ornithinibacillus massiliensis sp. nov.</title>
        <authorList>
            <person name="Iwaza R."/>
            <person name="Lagier J.-C."/>
            <person name="Raoult D."/>
        </authorList>
    </citation>
    <scope>NUCLEOTIDE SEQUENCE [LARGE SCALE GENOMIC DNA]</scope>
    <source>
        <strain evidence="1 2">Marseille-P3601</strain>
    </source>
</reference>
<evidence type="ECO:0000313" key="2">
    <source>
        <dbReference type="Proteomes" id="UP000681870"/>
    </source>
</evidence>
<evidence type="ECO:0000313" key="1">
    <source>
        <dbReference type="EMBL" id="MBS3679941.1"/>
    </source>
</evidence>
<dbReference type="EMBL" id="JAGXBY010000002">
    <property type="protein sequence ID" value="MBS3679941.1"/>
    <property type="molecule type" value="Genomic_DNA"/>
</dbReference>
<organism evidence="1 2">
    <name type="scientific">Ornithinibacillus massiliensis</name>
    <dbReference type="NCBI Taxonomy" id="1944633"/>
    <lineage>
        <taxon>Bacteria</taxon>
        <taxon>Bacillati</taxon>
        <taxon>Bacillota</taxon>
        <taxon>Bacilli</taxon>
        <taxon>Bacillales</taxon>
        <taxon>Bacillaceae</taxon>
        <taxon>Ornithinibacillus</taxon>
    </lineage>
</organism>
<name>A0ABS5MC80_9BACI</name>
<comment type="caution">
    <text evidence="1">The sequence shown here is derived from an EMBL/GenBank/DDBJ whole genome shotgun (WGS) entry which is preliminary data.</text>
</comment>
<protein>
    <submittedName>
        <fullName evidence="1">Uncharacterized protein</fullName>
    </submittedName>
</protein>
<gene>
    <name evidence="1" type="ORF">KGF86_06930</name>
</gene>
<proteinExistence type="predicted"/>
<dbReference type="Proteomes" id="UP000681870">
    <property type="component" value="Unassembled WGS sequence"/>
</dbReference>
<keyword evidence="2" id="KW-1185">Reference proteome</keyword>
<dbReference type="RefSeq" id="WP_211741450.1">
    <property type="nucleotide sequence ID" value="NZ_JAGXBY010000002.1"/>
</dbReference>
<sequence>MNIYQALKQTDFRFAEYFKYLHPELRFDRDRPLKSEEEFLKTVNRKSMSPFYRWEKSNEYKNLLMLYLDYKVNDDYEDIYNLVSKKAKETGDPQTVKLFLQLQKDIQSNAKLVKHNYKTEIEDHEKDEDEFDLS</sequence>
<accession>A0ABS5MC80</accession>